<gene>
    <name evidence="12" type="ORF">BHE16_07895</name>
</gene>
<dbReference type="InterPro" id="IPR052759">
    <property type="entry name" value="Metalloprotease_M4"/>
</dbReference>
<dbReference type="KEGG" id="nae:BHE16_07895"/>
<dbReference type="Gene3D" id="3.10.170.10">
    <property type="match status" value="1"/>
</dbReference>
<feature type="compositionally biased region" description="Polar residues" evidence="9">
    <location>
        <begin position="49"/>
        <end position="67"/>
    </location>
</feature>
<dbReference type="RefSeq" id="WP_071894417.1">
    <property type="nucleotide sequence ID" value="NZ_CP018135.1"/>
</dbReference>
<keyword evidence="8" id="KW-0964">Secreted</keyword>
<feature type="domain" description="Peptidase M4" evidence="10">
    <location>
        <begin position="171"/>
        <end position="245"/>
    </location>
</feature>
<evidence type="ECO:0000313" key="12">
    <source>
        <dbReference type="EMBL" id="APF40941.1"/>
    </source>
</evidence>
<evidence type="ECO:0000256" key="1">
    <source>
        <dbReference type="ARBA" id="ARBA00009388"/>
    </source>
</evidence>
<evidence type="ECO:0000256" key="2">
    <source>
        <dbReference type="ARBA" id="ARBA00022670"/>
    </source>
</evidence>
<comment type="subcellular location">
    <subcellularLocation>
        <location evidence="8">Secreted</location>
    </subcellularLocation>
</comment>
<evidence type="ECO:0000256" key="3">
    <source>
        <dbReference type="ARBA" id="ARBA00022723"/>
    </source>
</evidence>
<feature type="active site" evidence="7">
    <location>
        <position position="238"/>
    </location>
</feature>
<keyword evidence="2 8" id="KW-0645">Protease</keyword>
<dbReference type="Proteomes" id="UP000183530">
    <property type="component" value="Chromosome"/>
</dbReference>
<dbReference type="Gene3D" id="1.10.390.10">
    <property type="entry name" value="Neutral Protease Domain 2"/>
    <property type="match status" value="1"/>
</dbReference>
<dbReference type="InterPro" id="IPR013856">
    <property type="entry name" value="Peptidase_M4_domain"/>
</dbReference>
<feature type="active site" description="Proton donor" evidence="7">
    <location>
        <position position="339"/>
    </location>
</feature>
<evidence type="ECO:0000256" key="8">
    <source>
        <dbReference type="RuleBase" id="RU366073"/>
    </source>
</evidence>
<organism evidence="12 13">
    <name type="scientific">Neomicrococcus aestuarii</name>
    <dbReference type="NCBI Taxonomy" id="556325"/>
    <lineage>
        <taxon>Bacteria</taxon>
        <taxon>Bacillati</taxon>
        <taxon>Actinomycetota</taxon>
        <taxon>Actinomycetes</taxon>
        <taxon>Micrococcales</taxon>
        <taxon>Micrococcaceae</taxon>
        <taxon>Neomicrococcus</taxon>
    </lineage>
</organism>
<dbReference type="PANTHER" id="PTHR43579">
    <property type="match status" value="1"/>
</dbReference>
<dbReference type="Pfam" id="PF02868">
    <property type="entry name" value="Peptidase_M4_C"/>
    <property type="match status" value="1"/>
</dbReference>
<dbReference type="PRINTS" id="PR00730">
    <property type="entry name" value="THERMOLYSIN"/>
</dbReference>
<sequence length="422" mass="44937">MEIFCTVVPPYLLESVAEGTPAPTDDLREDSGNSGSGNSGSGNGGSGNEDSTQGPVRSLRPSPTSAPESGASGAQGSGVEGSQVEGSDFGPGLEFISAETSEIARRTLEIDERMRQERRNPQPEPSIVQVKGTLARKISDAKNKEVLPGTLVRAEGDEPTEDVDVNRVYDTFGSIYAFLQKVLNQSSIDGHGVALQGTVHFGDHYDNAFWDGEQMVFGDGDGEVFATFTDSYTVVAHELGHGFLQYTTNFTYQGQSGALNESCADVLGTVAEQWALGQSAEESDWFIGREVFTPQIAGDALRSMSAPGTAYDDPSLGVDPQPEHMSEFVTTREDNGGVHINSGIPNRAFYLAATAIGGNVWEGAGRVWADVLLSQELPLDATFVAFAESTVKHAGRIFGEESSQQATVQKAWETVGVLQPTP</sequence>
<dbReference type="GO" id="GO:0046872">
    <property type="term" value="F:metal ion binding"/>
    <property type="evidence" value="ECO:0007669"/>
    <property type="project" value="UniProtKB-UniRule"/>
</dbReference>
<dbReference type="EMBL" id="CP018135">
    <property type="protein sequence ID" value="APF40941.1"/>
    <property type="molecule type" value="Genomic_DNA"/>
</dbReference>
<accession>A0A1L2ZPJ2</accession>
<feature type="region of interest" description="Disordered" evidence="9">
    <location>
        <begin position="10"/>
        <end position="100"/>
    </location>
</feature>
<comment type="function">
    <text evidence="8">Extracellular zinc metalloprotease.</text>
</comment>
<keyword evidence="6 8" id="KW-0482">Metalloprotease</keyword>
<dbReference type="InterPro" id="IPR027268">
    <property type="entry name" value="Peptidase_M4/M1_CTD_sf"/>
</dbReference>
<dbReference type="InterPro" id="IPR001570">
    <property type="entry name" value="Peptidase_M4_C_domain"/>
</dbReference>
<dbReference type="Pfam" id="PF01447">
    <property type="entry name" value="Peptidase_M4"/>
    <property type="match status" value="1"/>
</dbReference>
<name>A0A1L2ZPJ2_9MICC</name>
<dbReference type="GO" id="GO:0006508">
    <property type="term" value="P:proteolysis"/>
    <property type="evidence" value="ECO:0007669"/>
    <property type="project" value="UniProtKB-KW"/>
</dbReference>
<evidence type="ECO:0000259" key="10">
    <source>
        <dbReference type="Pfam" id="PF01447"/>
    </source>
</evidence>
<dbReference type="InterPro" id="IPR023612">
    <property type="entry name" value="Peptidase_M4"/>
</dbReference>
<dbReference type="GO" id="GO:0005576">
    <property type="term" value="C:extracellular region"/>
    <property type="evidence" value="ECO:0007669"/>
    <property type="project" value="UniProtKB-SubCell"/>
</dbReference>
<evidence type="ECO:0000256" key="9">
    <source>
        <dbReference type="SAM" id="MobiDB-lite"/>
    </source>
</evidence>
<proteinExistence type="inferred from homology"/>
<dbReference type="CDD" id="cd09597">
    <property type="entry name" value="M4_TLP"/>
    <property type="match status" value="1"/>
</dbReference>
<dbReference type="EC" id="3.4.24.-" evidence="8"/>
<keyword evidence="3" id="KW-0479">Metal-binding</keyword>
<dbReference type="PANTHER" id="PTHR43579:SF1">
    <property type="entry name" value="NEUTRAL METALLOPROTEINASE"/>
    <property type="match status" value="1"/>
</dbReference>
<dbReference type="AlphaFoldDB" id="A0A1L2ZPJ2"/>
<keyword evidence="4 8" id="KW-0378">Hydrolase</keyword>
<comment type="cofactor">
    <cofactor evidence="8">
        <name>Zn(2+)</name>
        <dbReference type="ChEBI" id="CHEBI:29105"/>
    </cofactor>
</comment>
<keyword evidence="5 8" id="KW-0862">Zinc</keyword>
<feature type="compositionally biased region" description="Gly residues" evidence="9">
    <location>
        <begin position="34"/>
        <end position="47"/>
    </location>
</feature>
<evidence type="ECO:0000256" key="6">
    <source>
        <dbReference type="ARBA" id="ARBA00023049"/>
    </source>
</evidence>
<evidence type="ECO:0000256" key="4">
    <source>
        <dbReference type="ARBA" id="ARBA00022801"/>
    </source>
</evidence>
<dbReference type="GO" id="GO:0004222">
    <property type="term" value="F:metalloendopeptidase activity"/>
    <property type="evidence" value="ECO:0007669"/>
    <property type="project" value="UniProtKB-UniRule"/>
</dbReference>
<reference evidence="12 13" key="1">
    <citation type="submission" date="2016-11" db="EMBL/GenBank/DDBJ databases">
        <title>Genome sequencing of Zhihengliuella aestuarii B18 antagonistic to Plasmodiophora brassicae.</title>
        <authorList>
            <person name="Luo Y."/>
        </authorList>
    </citation>
    <scope>NUCLEOTIDE SEQUENCE [LARGE SCALE GENOMIC DNA]</scope>
    <source>
        <strain evidence="12 13">B18</strain>
    </source>
</reference>
<dbReference type="SUPFAM" id="SSF55486">
    <property type="entry name" value="Metalloproteases ('zincins'), catalytic domain"/>
    <property type="match status" value="1"/>
</dbReference>
<dbReference type="STRING" id="556325.BHE16_07895"/>
<evidence type="ECO:0000256" key="5">
    <source>
        <dbReference type="ARBA" id="ARBA00022833"/>
    </source>
</evidence>
<evidence type="ECO:0000259" key="11">
    <source>
        <dbReference type="Pfam" id="PF02868"/>
    </source>
</evidence>
<keyword evidence="13" id="KW-1185">Reference proteome</keyword>
<protein>
    <recommendedName>
        <fullName evidence="8">Neutral metalloproteinase</fullName>
        <ecNumber evidence="8">3.4.24.-</ecNumber>
    </recommendedName>
</protein>
<comment type="similarity">
    <text evidence="1 8">Belongs to the peptidase M4 family.</text>
</comment>
<evidence type="ECO:0000256" key="7">
    <source>
        <dbReference type="PIRSR" id="PIRSR623612-1"/>
    </source>
</evidence>
<feature type="domain" description="Peptidase M4 C-terminal" evidence="11">
    <location>
        <begin position="249"/>
        <end position="417"/>
    </location>
</feature>
<evidence type="ECO:0000313" key="13">
    <source>
        <dbReference type="Proteomes" id="UP000183530"/>
    </source>
</evidence>